<reference evidence="2" key="1">
    <citation type="submission" date="2023-01" db="EMBL/GenBank/DDBJ databases">
        <title>Key to firefly adult light organ development and bioluminescence: homeobox transcription factors regulate luciferase expression and transportation to peroxisome.</title>
        <authorList>
            <person name="Fu X."/>
        </authorList>
    </citation>
    <scope>NUCLEOTIDE SEQUENCE [LARGE SCALE GENOMIC DNA]</scope>
</reference>
<evidence type="ECO:0000313" key="2">
    <source>
        <dbReference type="Proteomes" id="UP001353858"/>
    </source>
</evidence>
<gene>
    <name evidence="1" type="ORF">RN001_006174</name>
</gene>
<protein>
    <submittedName>
        <fullName evidence="1">Uncharacterized protein</fullName>
    </submittedName>
</protein>
<accession>A0AAN7SS73</accession>
<dbReference type="Proteomes" id="UP001353858">
    <property type="component" value="Unassembled WGS sequence"/>
</dbReference>
<dbReference type="EMBL" id="JARPUR010000002">
    <property type="protein sequence ID" value="KAK4882855.1"/>
    <property type="molecule type" value="Genomic_DNA"/>
</dbReference>
<evidence type="ECO:0000313" key="1">
    <source>
        <dbReference type="EMBL" id="KAK4882855.1"/>
    </source>
</evidence>
<keyword evidence="2" id="KW-1185">Reference proteome</keyword>
<comment type="caution">
    <text evidence="1">The sequence shown here is derived from an EMBL/GenBank/DDBJ whole genome shotgun (WGS) entry which is preliminary data.</text>
</comment>
<dbReference type="AlphaFoldDB" id="A0AAN7SS73"/>
<proteinExistence type="predicted"/>
<sequence length="182" mass="20677">MESIGRKLMSSDEKMMLTELVNNHRDIIESWDNIKSRRRKELSMEKRERMAAGGGVYVPPKIDDGIDAIINTIDIEIPDSIDSDEISLSKNLKSGSYVLDDQNVLQPIETEQDTNQATLVYNRTESPLLQRPGNKNKKKALNTSRSSAVDKELEFYKINAISHIRTNINIDKDEVENIKAES</sequence>
<organism evidence="1 2">
    <name type="scientific">Aquatica leii</name>
    <dbReference type="NCBI Taxonomy" id="1421715"/>
    <lineage>
        <taxon>Eukaryota</taxon>
        <taxon>Metazoa</taxon>
        <taxon>Ecdysozoa</taxon>
        <taxon>Arthropoda</taxon>
        <taxon>Hexapoda</taxon>
        <taxon>Insecta</taxon>
        <taxon>Pterygota</taxon>
        <taxon>Neoptera</taxon>
        <taxon>Endopterygota</taxon>
        <taxon>Coleoptera</taxon>
        <taxon>Polyphaga</taxon>
        <taxon>Elateriformia</taxon>
        <taxon>Elateroidea</taxon>
        <taxon>Lampyridae</taxon>
        <taxon>Luciolinae</taxon>
        <taxon>Aquatica</taxon>
    </lineage>
</organism>
<name>A0AAN7SS73_9COLE</name>